<sequence length="248" mass="26815">MVKISTMANSLYAVATPILTEFAACRCNDPGRQMRDNAHDAPRARAATSHVPPRRRYRLNTARTAQAAGLDKPLGTAVASTAKHVLVSDFLAKHYGGNNRRPSAVVDEAFSRTTTDHHAIVVAHPQRDSGNSVGEPVDAQAATIMAGGITHQALVSSHMLKLHVECAGTDTGKPVAARDRARSFWATAGRSATLKAEHPPDQDEKSPSRWMGYEPVERGARHCVTVRTVYAHQLAEILRNTRAGTELC</sequence>
<gene>
    <name evidence="2" type="ORF">PSO31014_00767</name>
</gene>
<evidence type="ECO:0000256" key="1">
    <source>
        <dbReference type="SAM" id="MobiDB-lite"/>
    </source>
</evidence>
<reference evidence="2 3" key="1">
    <citation type="submission" date="2019-08" db="EMBL/GenBank/DDBJ databases">
        <authorList>
            <person name="Peeters C."/>
        </authorList>
    </citation>
    <scope>NUCLEOTIDE SEQUENCE [LARGE SCALE GENOMIC DNA]</scope>
    <source>
        <strain evidence="2 3">LMG 31014</strain>
    </source>
</reference>
<keyword evidence="2" id="KW-0378">Hydrolase</keyword>
<name>A0ABY6VQ74_9BURK</name>
<dbReference type="Proteomes" id="UP000405357">
    <property type="component" value="Unassembled WGS sequence"/>
</dbReference>
<dbReference type="EMBL" id="CABPSG010000001">
    <property type="protein sequence ID" value="VVD74061.1"/>
    <property type="molecule type" value="Genomic_DNA"/>
</dbReference>
<keyword evidence="3" id="KW-1185">Reference proteome</keyword>
<feature type="compositionally biased region" description="Basic and acidic residues" evidence="1">
    <location>
        <begin position="195"/>
        <end position="207"/>
    </location>
</feature>
<proteinExistence type="predicted"/>
<comment type="caution">
    <text evidence="2">The sequence shown here is derived from an EMBL/GenBank/DDBJ whole genome shotgun (WGS) entry which is preliminary data.</text>
</comment>
<keyword evidence="2" id="KW-0255">Endonuclease</keyword>
<protein>
    <submittedName>
        <fullName evidence="2">Type II restriction endonuclease subunit M</fullName>
    </submittedName>
</protein>
<evidence type="ECO:0000313" key="3">
    <source>
        <dbReference type="Proteomes" id="UP000405357"/>
    </source>
</evidence>
<organism evidence="2 3">
    <name type="scientific">Pandoraea soli</name>
    <dbReference type="NCBI Taxonomy" id="2508293"/>
    <lineage>
        <taxon>Bacteria</taxon>
        <taxon>Pseudomonadati</taxon>
        <taxon>Pseudomonadota</taxon>
        <taxon>Betaproteobacteria</taxon>
        <taxon>Burkholderiales</taxon>
        <taxon>Burkholderiaceae</taxon>
        <taxon>Pandoraea</taxon>
    </lineage>
</organism>
<evidence type="ECO:0000313" key="2">
    <source>
        <dbReference type="EMBL" id="VVD74061.1"/>
    </source>
</evidence>
<accession>A0ABY6VQ74</accession>
<keyword evidence="2" id="KW-0540">Nuclease</keyword>
<dbReference type="GO" id="GO:0004519">
    <property type="term" value="F:endonuclease activity"/>
    <property type="evidence" value="ECO:0007669"/>
    <property type="project" value="UniProtKB-KW"/>
</dbReference>
<feature type="region of interest" description="Disordered" evidence="1">
    <location>
        <begin position="190"/>
        <end position="210"/>
    </location>
</feature>